<protein>
    <submittedName>
        <fullName evidence="2">Uncharacterized protein</fullName>
    </submittedName>
</protein>
<keyword evidence="3" id="KW-1185">Reference proteome</keyword>
<evidence type="ECO:0000256" key="1">
    <source>
        <dbReference type="SAM" id="MobiDB-lite"/>
    </source>
</evidence>
<accession>A0AAV4X0P1</accession>
<evidence type="ECO:0000313" key="3">
    <source>
        <dbReference type="Proteomes" id="UP001054945"/>
    </source>
</evidence>
<evidence type="ECO:0000313" key="2">
    <source>
        <dbReference type="EMBL" id="GIY87599.1"/>
    </source>
</evidence>
<reference evidence="2 3" key="1">
    <citation type="submission" date="2021-06" db="EMBL/GenBank/DDBJ databases">
        <title>Caerostris extrusa draft genome.</title>
        <authorList>
            <person name="Kono N."/>
            <person name="Arakawa K."/>
        </authorList>
    </citation>
    <scope>NUCLEOTIDE SEQUENCE [LARGE SCALE GENOMIC DNA]</scope>
</reference>
<dbReference type="Proteomes" id="UP001054945">
    <property type="component" value="Unassembled WGS sequence"/>
</dbReference>
<gene>
    <name evidence="2" type="ORF">CEXT_418181</name>
</gene>
<organism evidence="2 3">
    <name type="scientific">Caerostris extrusa</name>
    <name type="common">Bark spider</name>
    <name type="synonym">Caerostris bankana</name>
    <dbReference type="NCBI Taxonomy" id="172846"/>
    <lineage>
        <taxon>Eukaryota</taxon>
        <taxon>Metazoa</taxon>
        <taxon>Ecdysozoa</taxon>
        <taxon>Arthropoda</taxon>
        <taxon>Chelicerata</taxon>
        <taxon>Arachnida</taxon>
        <taxon>Araneae</taxon>
        <taxon>Araneomorphae</taxon>
        <taxon>Entelegynae</taxon>
        <taxon>Araneoidea</taxon>
        <taxon>Araneidae</taxon>
        <taxon>Caerostris</taxon>
    </lineage>
</organism>
<name>A0AAV4X0P1_CAEEX</name>
<sequence>MCKGGHDNLFVLAPSVLDSAEDPDAKRYEIVECFGSARSNVTACFLRSLQALSSKIGEHLTNRRILAAMLEYAADFLRSFSRTTPGSSNCSAGMSSQSPPFYSIR</sequence>
<feature type="region of interest" description="Disordered" evidence="1">
    <location>
        <begin position="84"/>
        <end position="105"/>
    </location>
</feature>
<proteinExistence type="predicted"/>
<dbReference type="EMBL" id="BPLR01016956">
    <property type="protein sequence ID" value="GIY87599.1"/>
    <property type="molecule type" value="Genomic_DNA"/>
</dbReference>
<comment type="caution">
    <text evidence="2">The sequence shown here is derived from an EMBL/GenBank/DDBJ whole genome shotgun (WGS) entry which is preliminary data.</text>
</comment>
<dbReference type="AlphaFoldDB" id="A0AAV4X0P1"/>